<evidence type="ECO:0000313" key="3">
    <source>
        <dbReference type="Proteomes" id="UP000245771"/>
    </source>
</evidence>
<gene>
    <name evidence="2" type="ORF">FA14DRAFT_185032</name>
</gene>
<dbReference type="GeneID" id="37023206"/>
<dbReference type="InParanoid" id="A0A316VC97"/>
<keyword evidence="1" id="KW-0732">Signal</keyword>
<organism evidence="2 3">
    <name type="scientific">Meira miltonrushii</name>
    <dbReference type="NCBI Taxonomy" id="1280837"/>
    <lineage>
        <taxon>Eukaryota</taxon>
        <taxon>Fungi</taxon>
        <taxon>Dikarya</taxon>
        <taxon>Basidiomycota</taxon>
        <taxon>Ustilaginomycotina</taxon>
        <taxon>Exobasidiomycetes</taxon>
        <taxon>Exobasidiales</taxon>
        <taxon>Brachybasidiaceae</taxon>
        <taxon>Meira</taxon>
    </lineage>
</organism>
<feature type="signal peptide" evidence="1">
    <location>
        <begin position="1"/>
        <end position="21"/>
    </location>
</feature>
<evidence type="ECO:0000313" key="2">
    <source>
        <dbReference type="EMBL" id="PWN33175.1"/>
    </source>
</evidence>
<protein>
    <submittedName>
        <fullName evidence="2">Uncharacterized protein</fullName>
    </submittedName>
</protein>
<dbReference type="RefSeq" id="XP_025353477.1">
    <property type="nucleotide sequence ID" value="XM_025501425.1"/>
</dbReference>
<dbReference type="Proteomes" id="UP000245771">
    <property type="component" value="Unassembled WGS sequence"/>
</dbReference>
<reference evidence="2 3" key="1">
    <citation type="journal article" date="2018" name="Mol. Biol. Evol.">
        <title>Broad Genomic Sampling Reveals a Smut Pathogenic Ancestry of the Fungal Clade Ustilaginomycotina.</title>
        <authorList>
            <person name="Kijpornyongpan T."/>
            <person name="Mondo S.J."/>
            <person name="Barry K."/>
            <person name="Sandor L."/>
            <person name="Lee J."/>
            <person name="Lipzen A."/>
            <person name="Pangilinan J."/>
            <person name="LaButti K."/>
            <person name="Hainaut M."/>
            <person name="Henrissat B."/>
            <person name="Grigoriev I.V."/>
            <person name="Spatafora J.W."/>
            <person name="Aime M.C."/>
        </authorList>
    </citation>
    <scope>NUCLEOTIDE SEQUENCE [LARGE SCALE GENOMIC DNA]</scope>
    <source>
        <strain evidence="2 3">MCA 3882</strain>
    </source>
</reference>
<sequence>MMISIFKLLCILALVVVCVDCVPVRPDRSDSHTLPFTGEQMETLLLAHQTARVHDLVDESKERRPQTPRRKFVAEQDLAKYDRNREFQHQYEKASEMAHYLLHERPIRHYEQKEKMQQQSLELHQAAHVRPLAIMGRNIHAKAADALLPKHFRD</sequence>
<accession>A0A316VC97</accession>
<dbReference type="AlphaFoldDB" id="A0A316VC97"/>
<name>A0A316VC97_9BASI</name>
<keyword evidence="3" id="KW-1185">Reference proteome</keyword>
<feature type="chain" id="PRO_5016278116" evidence="1">
    <location>
        <begin position="22"/>
        <end position="154"/>
    </location>
</feature>
<evidence type="ECO:0000256" key="1">
    <source>
        <dbReference type="SAM" id="SignalP"/>
    </source>
</evidence>
<dbReference type="EMBL" id="KZ819604">
    <property type="protein sequence ID" value="PWN33175.1"/>
    <property type="molecule type" value="Genomic_DNA"/>
</dbReference>
<proteinExistence type="predicted"/>